<protein>
    <recommendedName>
        <fullName evidence="4">Transporter</fullName>
    </recommendedName>
</protein>
<feature type="region of interest" description="Disordered" evidence="1">
    <location>
        <begin position="1"/>
        <end position="20"/>
    </location>
</feature>
<sequence>MEEKRDIPEQHPPGTAVDNQTLQERICNPLSGIPRGHLMSDVEDFAARNGLQQHTAILKKGALIAQNPDQAYAIDGEEKLTPHELSVLERESTHKWHMPKRLLLTIATCSVAAAIQGWDQTGSNGATIFFRKYYGIDSAGPGDNIIIGLVNAAPYIGSA</sequence>
<dbReference type="OrthoDB" id="5290825at2759"/>
<keyword evidence="3" id="KW-1185">Reference proteome</keyword>
<evidence type="ECO:0000313" key="3">
    <source>
        <dbReference type="Proteomes" id="UP000053831"/>
    </source>
</evidence>
<dbReference type="STRING" id="150374.A0A0M8N128"/>
<comment type="caution">
    <text evidence="2">The sequence shown here is derived from an EMBL/GenBank/DDBJ whole genome shotgun (WGS) entry which is preliminary data.</text>
</comment>
<accession>A0A0M8N128</accession>
<dbReference type="EMBL" id="LGSR01000022">
    <property type="protein sequence ID" value="KOS17770.1"/>
    <property type="molecule type" value="Genomic_DNA"/>
</dbReference>
<dbReference type="Proteomes" id="UP000053831">
    <property type="component" value="Unassembled WGS sequence"/>
</dbReference>
<evidence type="ECO:0000256" key="1">
    <source>
        <dbReference type="SAM" id="MobiDB-lite"/>
    </source>
</evidence>
<proteinExistence type="predicted"/>
<gene>
    <name evidence="2" type="ORF">ESCO_002775</name>
</gene>
<name>A0A0M8N128_ESCWE</name>
<dbReference type="AlphaFoldDB" id="A0A0M8N128"/>
<reference evidence="2 3" key="1">
    <citation type="submission" date="2015-07" db="EMBL/GenBank/DDBJ databases">
        <title>The genome of the fungus Escovopsis weberi, a specialized disease agent of ant agriculture.</title>
        <authorList>
            <person name="de Man T.J."/>
            <person name="Stajich J.E."/>
            <person name="Kubicek C.P."/>
            <person name="Chenthamara K."/>
            <person name="Atanasova L."/>
            <person name="Druzhinina I.S."/>
            <person name="Birnbaum S."/>
            <person name="Barribeau S.M."/>
            <person name="Teiling C."/>
            <person name="Suen G."/>
            <person name="Currie C."/>
            <person name="Gerardo N.M."/>
        </authorList>
    </citation>
    <scope>NUCLEOTIDE SEQUENCE [LARGE SCALE GENOMIC DNA]</scope>
</reference>
<evidence type="ECO:0000313" key="2">
    <source>
        <dbReference type="EMBL" id="KOS17770.1"/>
    </source>
</evidence>
<evidence type="ECO:0008006" key="4">
    <source>
        <dbReference type="Google" id="ProtNLM"/>
    </source>
</evidence>
<organism evidence="2 3">
    <name type="scientific">Escovopsis weberi</name>
    <dbReference type="NCBI Taxonomy" id="150374"/>
    <lineage>
        <taxon>Eukaryota</taxon>
        <taxon>Fungi</taxon>
        <taxon>Dikarya</taxon>
        <taxon>Ascomycota</taxon>
        <taxon>Pezizomycotina</taxon>
        <taxon>Sordariomycetes</taxon>
        <taxon>Hypocreomycetidae</taxon>
        <taxon>Hypocreales</taxon>
        <taxon>Hypocreaceae</taxon>
        <taxon>Escovopsis</taxon>
    </lineage>
</organism>